<evidence type="ECO:0000313" key="4">
    <source>
        <dbReference type="EMBL" id="XBY46500.1"/>
    </source>
</evidence>
<dbReference type="PANTHER" id="PTHR43477:SF4">
    <property type="entry name" value="DEHYDROGENASE_REDUCTASE SDR FAMILY MEMBER 6"/>
    <property type="match status" value="1"/>
</dbReference>
<name>A0AAU7XF82_9HYPH</name>
<sequence length="261" mass="27794">MDLRLDGKTVLITGASQGIGAGLAKAFAEEGCHLHLTARNVDNLTAVKSEIAERFPAVTVTLHPCDLTRPGACEELAEAVGDVDILVNNAGVIPSGTLFDVDEAKWRAGWELKVFGYINLCRLYYPRMKAAGGGVIINNIGNGGEISDPRYIAGAVGNASLMAFTRALGGSSLDDNIRVVGVNPGPVDTDRIYNMLKKRASDLYGDPSRYRELAATYPLGRAAHVHEITDLIVFLASFRSGYTTGTILTVDGGIASRRSIV</sequence>
<evidence type="ECO:0000256" key="2">
    <source>
        <dbReference type="ARBA" id="ARBA00023002"/>
    </source>
</evidence>
<dbReference type="Gene3D" id="3.40.50.720">
    <property type="entry name" value="NAD(P)-binding Rossmann-like Domain"/>
    <property type="match status" value="1"/>
</dbReference>
<dbReference type="InterPro" id="IPR051122">
    <property type="entry name" value="SDR_DHRS6-like"/>
</dbReference>
<dbReference type="EMBL" id="CP158568">
    <property type="protein sequence ID" value="XBY46500.1"/>
    <property type="molecule type" value="Genomic_DNA"/>
</dbReference>
<dbReference type="InterPro" id="IPR002347">
    <property type="entry name" value="SDR_fam"/>
</dbReference>
<dbReference type="KEGG" id="mflg:ABS361_09960"/>
<dbReference type="PANTHER" id="PTHR43477">
    <property type="entry name" value="DIHYDROANTICAPSIN 7-DEHYDROGENASE"/>
    <property type="match status" value="1"/>
</dbReference>
<accession>A0AAU7XF82</accession>
<proteinExistence type="inferred from homology"/>
<keyword evidence="2" id="KW-0560">Oxidoreductase</keyword>
<reference evidence="4" key="1">
    <citation type="submission" date="2024-06" db="EMBL/GenBank/DDBJ databases">
        <title>Methylostella associata gen. nov., sp. nov., a novel Ancalomicrobiaceae-affiliated facultatively methylotrophic bacteria that feed on methanotrophs of the genus Methylococcus.</title>
        <authorList>
            <person name="Saltykova V."/>
            <person name="Danilova O.V."/>
            <person name="Oshkin I.Y."/>
            <person name="Belova S.E."/>
            <person name="Pimenov N.V."/>
            <person name="Dedysh S.N."/>
        </authorList>
    </citation>
    <scope>NUCLEOTIDE SEQUENCE</scope>
    <source>
        <strain evidence="4">S20</strain>
    </source>
</reference>
<dbReference type="RefSeq" id="WP_407051594.1">
    <property type="nucleotide sequence ID" value="NZ_CP158568.1"/>
</dbReference>
<evidence type="ECO:0000256" key="3">
    <source>
        <dbReference type="ARBA" id="ARBA00023027"/>
    </source>
</evidence>
<dbReference type="NCBIfam" id="NF004779">
    <property type="entry name" value="PRK06125.1"/>
    <property type="match status" value="1"/>
</dbReference>
<keyword evidence="3" id="KW-0520">NAD</keyword>
<protein>
    <submittedName>
        <fullName evidence="4">SDR family oxidoreductase</fullName>
    </submittedName>
</protein>
<evidence type="ECO:0000256" key="1">
    <source>
        <dbReference type="ARBA" id="ARBA00006484"/>
    </source>
</evidence>
<dbReference type="GO" id="GO:0016491">
    <property type="term" value="F:oxidoreductase activity"/>
    <property type="evidence" value="ECO:0007669"/>
    <property type="project" value="UniProtKB-KW"/>
</dbReference>
<dbReference type="PRINTS" id="PR00081">
    <property type="entry name" value="GDHRDH"/>
</dbReference>
<organism evidence="4">
    <name type="scientific">Methyloraptor flagellatus</name>
    <dbReference type="NCBI Taxonomy" id="3162530"/>
    <lineage>
        <taxon>Bacteria</taxon>
        <taxon>Pseudomonadati</taxon>
        <taxon>Pseudomonadota</taxon>
        <taxon>Alphaproteobacteria</taxon>
        <taxon>Hyphomicrobiales</taxon>
        <taxon>Ancalomicrobiaceae</taxon>
        <taxon>Methyloraptor</taxon>
    </lineage>
</organism>
<dbReference type="InterPro" id="IPR036291">
    <property type="entry name" value="NAD(P)-bd_dom_sf"/>
</dbReference>
<gene>
    <name evidence="4" type="ORF">ABS361_09960</name>
</gene>
<dbReference type="SUPFAM" id="SSF51735">
    <property type="entry name" value="NAD(P)-binding Rossmann-fold domains"/>
    <property type="match status" value="1"/>
</dbReference>
<dbReference type="Pfam" id="PF13561">
    <property type="entry name" value="adh_short_C2"/>
    <property type="match status" value="1"/>
</dbReference>
<dbReference type="AlphaFoldDB" id="A0AAU7XF82"/>
<comment type="similarity">
    <text evidence="1">Belongs to the short-chain dehydrogenases/reductases (SDR) family.</text>
</comment>